<dbReference type="Gene3D" id="1.10.40.110">
    <property type="match status" value="1"/>
</dbReference>
<evidence type="ECO:0000313" key="3">
    <source>
        <dbReference type="EMBL" id="WEK47514.1"/>
    </source>
</evidence>
<evidence type="ECO:0000256" key="1">
    <source>
        <dbReference type="SAM" id="SignalP"/>
    </source>
</evidence>
<accession>A0AAJ6BNL1</accession>
<dbReference type="SUPFAM" id="SSF52833">
    <property type="entry name" value="Thioredoxin-like"/>
    <property type="match status" value="1"/>
</dbReference>
<sequence>MPKDTLIALRRLFALALALPFALALASCGGDKAADESTDLPKGEPIAAIAPPAGQQWGDIASETPDGGFVIGNPNAPLKLVEYASHTCSHCAEFSVKGSGALRDKYVASGVVSYEIRNLIRDPIDLTIATLARCNGPAAFHPLADQAWANLAALFDTVNKNTAEYKAAMDKTGAARFQGLAQAAGLFDFFAARGLSKDQAMTCLADTKKITAIVEKSDKDSNDKQLTGTPTFFLNGKRFEGTTWEVVEPILQNAGAR</sequence>
<dbReference type="PROSITE" id="PS51257">
    <property type="entry name" value="PROKAR_LIPOPROTEIN"/>
    <property type="match status" value="1"/>
</dbReference>
<feature type="domain" description="Thioredoxin-like fold" evidence="2">
    <location>
        <begin position="67"/>
        <end position="251"/>
    </location>
</feature>
<dbReference type="InterPro" id="IPR012336">
    <property type="entry name" value="Thioredoxin-like_fold"/>
</dbReference>
<dbReference type="EMBL" id="CP119316">
    <property type="protein sequence ID" value="WEK47514.1"/>
    <property type="molecule type" value="Genomic_DNA"/>
</dbReference>
<dbReference type="InterPro" id="IPR036249">
    <property type="entry name" value="Thioredoxin-like_sf"/>
</dbReference>
<evidence type="ECO:0000259" key="2">
    <source>
        <dbReference type="Pfam" id="PF13462"/>
    </source>
</evidence>
<name>A0AAJ6BNL1_9SPHN</name>
<gene>
    <name evidence="3" type="ORF">P0Y56_04270</name>
</gene>
<feature type="chain" id="PRO_5042489904" evidence="1">
    <location>
        <begin position="27"/>
        <end position="257"/>
    </location>
</feature>
<feature type="signal peptide" evidence="1">
    <location>
        <begin position="1"/>
        <end position="26"/>
    </location>
</feature>
<reference evidence="3" key="1">
    <citation type="submission" date="2023-03" db="EMBL/GenBank/DDBJ databases">
        <title>Andean soil-derived lignocellulolytic bacterial consortium as a source of novel taxa and putative plastic-active enzymes.</title>
        <authorList>
            <person name="Diaz-Garcia L."/>
            <person name="Chuvochina M."/>
            <person name="Feuerriegel G."/>
            <person name="Bunk B."/>
            <person name="Sproer C."/>
            <person name="Streit W.R."/>
            <person name="Rodriguez L.M."/>
            <person name="Overmann J."/>
            <person name="Jimenez D.J."/>
        </authorList>
    </citation>
    <scope>NUCLEOTIDE SEQUENCE</scope>
    <source>
        <strain evidence="3">MAG 26</strain>
    </source>
</reference>
<dbReference type="Gene3D" id="3.40.30.10">
    <property type="entry name" value="Glutaredoxin"/>
    <property type="match status" value="1"/>
</dbReference>
<dbReference type="AlphaFoldDB" id="A0AAJ6BNL1"/>
<organism evidence="3 4">
    <name type="scientific">Candidatus Andeanibacterium colombiense</name>
    <dbReference type="NCBI Taxonomy" id="3121345"/>
    <lineage>
        <taxon>Bacteria</taxon>
        <taxon>Pseudomonadati</taxon>
        <taxon>Pseudomonadota</taxon>
        <taxon>Alphaproteobacteria</taxon>
        <taxon>Sphingomonadales</taxon>
        <taxon>Sphingomonadaceae</taxon>
        <taxon>Candidatus Andeanibacterium</taxon>
    </lineage>
</organism>
<dbReference type="KEGG" id="acob:P0Y56_04270"/>
<keyword evidence="1" id="KW-0732">Signal</keyword>
<dbReference type="Proteomes" id="UP001218362">
    <property type="component" value="Chromosome"/>
</dbReference>
<evidence type="ECO:0000313" key="4">
    <source>
        <dbReference type="Proteomes" id="UP001218362"/>
    </source>
</evidence>
<dbReference type="Pfam" id="PF13462">
    <property type="entry name" value="Thioredoxin_4"/>
    <property type="match status" value="1"/>
</dbReference>
<proteinExistence type="predicted"/>
<protein>
    <submittedName>
        <fullName evidence="3">Thioredoxin domain-containing protein</fullName>
    </submittedName>
</protein>